<dbReference type="Proteomes" id="UP000237481">
    <property type="component" value="Unassembled WGS sequence"/>
</dbReference>
<dbReference type="AlphaFoldDB" id="A0A2S4KWF7"/>
<protein>
    <submittedName>
        <fullName evidence="2">Uncharacterized protein</fullName>
    </submittedName>
</protein>
<accession>A0A2S4KWF7</accession>
<dbReference type="OrthoDB" id="4688861at2759"/>
<keyword evidence="3" id="KW-1185">Reference proteome</keyword>
<evidence type="ECO:0000313" key="3">
    <source>
        <dbReference type="Proteomes" id="UP000237481"/>
    </source>
</evidence>
<feature type="compositionally biased region" description="Polar residues" evidence="1">
    <location>
        <begin position="233"/>
        <end position="243"/>
    </location>
</feature>
<sequence>MSSYWAPTVHVGICNNGPRGPPSHGTRKVQHPVLQWHGSPGELQNIILELLARGHRRSDRASCTSGGTNGSVVQAFVDILLHVLLSVEIGGHFLRSSSFADSSSVSKTSPNLADSDLATGTMFTMSGSALNFHHTTVLNAALVRVRKQCARTNAIIRKAFCGLFTILSNWGERNLLDANSGGHGLTLEISAHSPSDSEHCFQNISFDDLSDEDDVCVPDDAATAGSVAGGPSNPATSINQESSVGRSTHSQHLLIRRQTRRSLSLCHSTLRHIMKSLLGLESVWLEIWKRECQRIQANNDRGCATRDRPRHTVIASRLWCVVSIRGLTPRVVATQALTPCPTWTSSPADLNTESIVSPRSPSGDAARVLELPACGGGGEALNSPMRSVQVAQEPHVMVLVLFLWHPWPSHRRTVGLARREND</sequence>
<proteinExistence type="predicted"/>
<organism evidence="2 3">
    <name type="scientific">Tolypocladium paradoxum</name>
    <dbReference type="NCBI Taxonomy" id="94208"/>
    <lineage>
        <taxon>Eukaryota</taxon>
        <taxon>Fungi</taxon>
        <taxon>Dikarya</taxon>
        <taxon>Ascomycota</taxon>
        <taxon>Pezizomycotina</taxon>
        <taxon>Sordariomycetes</taxon>
        <taxon>Hypocreomycetidae</taxon>
        <taxon>Hypocreales</taxon>
        <taxon>Ophiocordycipitaceae</taxon>
        <taxon>Tolypocladium</taxon>
    </lineage>
</organism>
<gene>
    <name evidence="2" type="ORF">TPAR_05260</name>
</gene>
<evidence type="ECO:0000256" key="1">
    <source>
        <dbReference type="SAM" id="MobiDB-lite"/>
    </source>
</evidence>
<comment type="caution">
    <text evidence="2">The sequence shown here is derived from an EMBL/GenBank/DDBJ whole genome shotgun (WGS) entry which is preliminary data.</text>
</comment>
<reference evidence="2 3" key="1">
    <citation type="submission" date="2018-01" db="EMBL/GenBank/DDBJ databases">
        <title>Harnessing the power of phylogenomics to disentangle the directionality and signatures of interkingdom host jumping in the parasitic fungal genus Tolypocladium.</title>
        <authorList>
            <person name="Quandt C.A."/>
            <person name="Patterson W."/>
            <person name="Spatafora J.W."/>
        </authorList>
    </citation>
    <scope>NUCLEOTIDE SEQUENCE [LARGE SCALE GENOMIC DNA]</scope>
    <source>
        <strain evidence="2 3">NRBC 100945</strain>
    </source>
</reference>
<dbReference type="EMBL" id="PKSG01000515">
    <property type="protein sequence ID" value="POR34513.1"/>
    <property type="molecule type" value="Genomic_DNA"/>
</dbReference>
<name>A0A2S4KWF7_9HYPO</name>
<feature type="region of interest" description="Disordered" evidence="1">
    <location>
        <begin position="220"/>
        <end position="243"/>
    </location>
</feature>
<evidence type="ECO:0000313" key="2">
    <source>
        <dbReference type="EMBL" id="POR34513.1"/>
    </source>
</evidence>